<name>A0AA46W8X4_CAPOC</name>
<dbReference type="RefSeq" id="WP_264859848.1">
    <property type="nucleotide sequence ID" value="NZ_CP110230.1"/>
</dbReference>
<dbReference type="PROSITE" id="PS51257">
    <property type="entry name" value="PROKAR_LIPOPROTEIN"/>
    <property type="match status" value="1"/>
</dbReference>
<protein>
    <submittedName>
        <fullName evidence="1">Uncharacterized protein</fullName>
    </submittedName>
</protein>
<organism evidence="1 2">
    <name type="scientific">Capnocytophaga ochracea</name>
    <dbReference type="NCBI Taxonomy" id="1018"/>
    <lineage>
        <taxon>Bacteria</taxon>
        <taxon>Pseudomonadati</taxon>
        <taxon>Bacteroidota</taxon>
        <taxon>Flavobacteriia</taxon>
        <taxon>Flavobacteriales</taxon>
        <taxon>Flavobacteriaceae</taxon>
        <taxon>Capnocytophaga</taxon>
    </lineage>
</organism>
<reference evidence="1" key="1">
    <citation type="submission" date="2022-10" db="EMBL/GenBank/DDBJ databases">
        <title>Complete genome sequence of Capnocytophaga ochracea KCOM 2812 isolated from actinomycosis lesion.</title>
        <authorList>
            <person name="Kook J.-K."/>
            <person name="Park S.-N."/>
            <person name="Lim Y.K."/>
        </authorList>
    </citation>
    <scope>NUCLEOTIDE SEQUENCE</scope>
    <source>
        <strain evidence="1">KCOM 28121</strain>
    </source>
</reference>
<evidence type="ECO:0000313" key="1">
    <source>
        <dbReference type="EMBL" id="UZD39782.1"/>
    </source>
</evidence>
<sequence length="361" mass="40478">MKKFLLSLLATVALVSCGDKNDDAPAYSAEEAKAAVTATMNSFYDCLKKANDGGFADFFYNTVFKEAGRDQYGQKETWFDQLGDQFDRQFDLNKDNGFNYQELKGTYTWNSTTKQWDKTANTTNNIVWLFPATASSTTNNARGVVENYEDFKATFEGGDVSKLPIKGHAVVTVDNVKMLEVIIGNVRYEQNANFAVPTSADITIFTNPFTTTIRLTKQTAENFIFDFAFSSPQGCTTGLKANVKLTSGNYDSFATFEEAVDNIHVLAIQNDFQIIAQADVKSVHKSGKKIGDLTVEEANTYVKAELYKNGRKVADVKIDKENDEEVVYFIFSDGSKEKAEKYVSDFEDRVTEIFKRFTKTK</sequence>
<dbReference type="EMBL" id="CP110230">
    <property type="protein sequence ID" value="UZD39782.1"/>
    <property type="molecule type" value="Genomic_DNA"/>
</dbReference>
<dbReference type="Proteomes" id="UP001163262">
    <property type="component" value="Chromosome"/>
</dbReference>
<proteinExistence type="predicted"/>
<dbReference type="AlphaFoldDB" id="A0AA46W8X4"/>
<gene>
    <name evidence="1" type="ORF">OL231_06195</name>
</gene>
<accession>A0AA46W8X4</accession>
<evidence type="ECO:0000313" key="2">
    <source>
        <dbReference type="Proteomes" id="UP001163262"/>
    </source>
</evidence>